<organism evidence="5 6">
    <name type="scientific">Glutamicibacter mysorens</name>
    <dbReference type="NCBI Taxonomy" id="257984"/>
    <lineage>
        <taxon>Bacteria</taxon>
        <taxon>Bacillati</taxon>
        <taxon>Actinomycetota</taxon>
        <taxon>Actinomycetes</taxon>
        <taxon>Micrococcales</taxon>
        <taxon>Micrococcaceae</taxon>
        <taxon>Glutamicibacter</taxon>
    </lineage>
</organism>
<evidence type="ECO:0000313" key="5">
    <source>
        <dbReference type="EMBL" id="PJJ45053.1"/>
    </source>
</evidence>
<dbReference type="SUPFAM" id="SSF46785">
    <property type="entry name" value="Winged helix' DNA-binding domain"/>
    <property type="match status" value="1"/>
</dbReference>
<dbReference type="InterPro" id="IPR000524">
    <property type="entry name" value="Tscrpt_reg_HTH_GntR"/>
</dbReference>
<keyword evidence="2" id="KW-0238">DNA-binding</keyword>
<dbReference type="Gene3D" id="1.10.10.10">
    <property type="entry name" value="Winged helix-like DNA-binding domain superfamily/Winged helix DNA-binding domain"/>
    <property type="match status" value="1"/>
</dbReference>
<gene>
    <name evidence="5" type="ORF">ATK23_2306</name>
</gene>
<evidence type="ECO:0000256" key="1">
    <source>
        <dbReference type="ARBA" id="ARBA00023015"/>
    </source>
</evidence>
<dbReference type="PRINTS" id="PR00035">
    <property type="entry name" value="HTHGNTR"/>
</dbReference>
<dbReference type="SMART" id="SM00345">
    <property type="entry name" value="HTH_GNTR"/>
    <property type="match status" value="1"/>
</dbReference>
<dbReference type="PANTHER" id="PTHR43537:SF24">
    <property type="entry name" value="GLUCONATE OPERON TRANSCRIPTIONAL REPRESSOR"/>
    <property type="match status" value="1"/>
</dbReference>
<dbReference type="PROSITE" id="PS50949">
    <property type="entry name" value="HTH_GNTR"/>
    <property type="match status" value="1"/>
</dbReference>
<proteinExistence type="predicted"/>
<comment type="caution">
    <text evidence="5">The sequence shown here is derived from an EMBL/GenBank/DDBJ whole genome shotgun (WGS) entry which is preliminary data.</text>
</comment>
<keyword evidence="1" id="KW-0805">Transcription regulation</keyword>
<name>A0ABX4N196_9MICC</name>
<dbReference type="InterPro" id="IPR036390">
    <property type="entry name" value="WH_DNA-bd_sf"/>
</dbReference>
<keyword evidence="3" id="KW-0804">Transcription</keyword>
<dbReference type="Proteomes" id="UP000229263">
    <property type="component" value="Unassembled WGS sequence"/>
</dbReference>
<dbReference type="PANTHER" id="PTHR43537">
    <property type="entry name" value="TRANSCRIPTIONAL REGULATOR, GNTR FAMILY"/>
    <property type="match status" value="1"/>
</dbReference>
<feature type="domain" description="HTH gntR-type" evidence="4">
    <location>
        <begin position="9"/>
        <end position="76"/>
    </location>
</feature>
<evidence type="ECO:0000256" key="3">
    <source>
        <dbReference type="ARBA" id="ARBA00023163"/>
    </source>
</evidence>
<dbReference type="SUPFAM" id="SSF48008">
    <property type="entry name" value="GntR ligand-binding domain-like"/>
    <property type="match status" value="1"/>
</dbReference>
<dbReference type="Gene3D" id="1.20.120.530">
    <property type="entry name" value="GntR ligand-binding domain-like"/>
    <property type="match status" value="1"/>
</dbReference>
<sequence>MAFDWRSNVSLARETAGVISERVFLGRYLPGQVLVQQRLSEELGVSRTPLREALALLEYEGLLQLDSSGRATVTIMDAADLREALDFRELLESAACDVAIRRISPSMITDLHQALSNPETATPNSASKVHLLLLNSSGNRYFQGFSTLVRMTEEVHLPATACYAAIAAKLRILQRGILEHLAEADGQATQRQVHEYFNELRNHLAANERPAQ</sequence>
<dbReference type="InterPro" id="IPR036388">
    <property type="entry name" value="WH-like_DNA-bd_sf"/>
</dbReference>
<dbReference type="InterPro" id="IPR011711">
    <property type="entry name" value="GntR_C"/>
</dbReference>
<accession>A0ABX4N196</accession>
<evidence type="ECO:0000256" key="2">
    <source>
        <dbReference type="ARBA" id="ARBA00023125"/>
    </source>
</evidence>
<keyword evidence="6" id="KW-1185">Reference proteome</keyword>
<dbReference type="Pfam" id="PF00392">
    <property type="entry name" value="GntR"/>
    <property type="match status" value="1"/>
</dbReference>
<evidence type="ECO:0000259" key="4">
    <source>
        <dbReference type="PROSITE" id="PS50949"/>
    </source>
</evidence>
<dbReference type="SMART" id="SM00895">
    <property type="entry name" value="FCD"/>
    <property type="match status" value="1"/>
</dbReference>
<dbReference type="InterPro" id="IPR008920">
    <property type="entry name" value="TF_FadR/GntR_C"/>
</dbReference>
<evidence type="ECO:0000313" key="6">
    <source>
        <dbReference type="Proteomes" id="UP000229263"/>
    </source>
</evidence>
<dbReference type="EMBL" id="PGEY01000001">
    <property type="protein sequence ID" value="PJJ45053.1"/>
    <property type="molecule type" value="Genomic_DNA"/>
</dbReference>
<reference evidence="5 6" key="1">
    <citation type="submission" date="2017-11" db="EMBL/GenBank/DDBJ databases">
        <title>Sequencing the genomes of 1000 actinobacteria strains.</title>
        <authorList>
            <person name="Klenk H.-P."/>
        </authorList>
    </citation>
    <scope>NUCLEOTIDE SEQUENCE [LARGE SCALE GENOMIC DNA]</scope>
    <source>
        <strain evidence="5 6">DSM 12798</strain>
    </source>
</reference>
<protein>
    <submittedName>
        <fullName evidence="5">GntR family transcriptional regulator</fullName>
    </submittedName>
</protein>